<dbReference type="Proteomes" id="UP000243499">
    <property type="component" value="Chromosome 4"/>
</dbReference>
<dbReference type="Gramene" id="PAN25601">
    <property type="protein sequence ID" value="PAN25601"/>
    <property type="gene ID" value="PAHAL_4G313000"/>
</dbReference>
<organism evidence="2">
    <name type="scientific">Panicum hallii</name>
    <dbReference type="NCBI Taxonomy" id="206008"/>
    <lineage>
        <taxon>Eukaryota</taxon>
        <taxon>Viridiplantae</taxon>
        <taxon>Streptophyta</taxon>
        <taxon>Embryophyta</taxon>
        <taxon>Tracheophyta</taxon>
        <taxon>Spermatophyta</taxon>
        <taxon>Magnoliopsida</taxon>
        <taxon>Liliopsida</taxon>
        <taxon>Poales</taxon>
        <taxon>Poaceae</taxon>
        <taxon>PACMAD clade</taxon>
        <taxon>Panicoideae</taxon>
        <taxon>Panicodae</taxon>
        <taxon>Paniceae</taxon>
        <taxon>Panicinae</taxon>
        <taxon>Panicum</taxon>
        <taxon>Panicum sect. Panicum</taxon>
    </lineage>
</organism>
<evidence type="ECO:0000313" key="2">
    <source>
        <dbReference type="EMBL" id="PAN25601.1"/>
    </source>
</evidence>
<accession>A0A2S3HLG6</accession>
<feature type="compositionally biased region" description="Basic residues" evidence="1">
    <location>
        <begin position="131"/>
        <end position="142"/>
    </location>
</feature>
<feature type="region of interest" description="Disordered" evidence="1">
    <location>
        <begin position="1"/>
        <end position="32"/>
    </location>
</feature>
<protein>
    <submittedName>
        <fullName evidence="2">Uncharacterized protein</fullName>
    </submittedName>
</protein>
<dbReference type="EMBL" id="CM008049">
    <property type="protein sequence ID" value="PAN25601.1"/>
    <property type="molecule type" value="Genomic_DNA"/>
</dbReference>
<feature type="region of interest" description="Disordered" evidence="1">
    <location>
        <begin position="113"/>
        <end position="176"/>
    </location>
</feature>
<proteinExistence type="predicted"/>
<dbReference type="AlphaFoldDB" id="A0A2S3HLG6"/>
<gene>
    <name evidence="2" type="ORF">PAHAL_4G313000</name>
</gene>
<feature type="compositionally biased region" description="Basic residues" evidence="1">
    <location>
        <begin position="150"/>
        <end position="164"/>
    </location>
</feature>
<reference evidence="2" key="1">
    <citation type="submission" date="2018-04" db="EMBL/GenBank/DDBJ databases">
        <title>WGS assembly of Panicum hallii.</title>
        <authorList>
            <person name="Lovell J."/>
            <person name="Jenkins J."/>
            <person name="Lowry D."/>
            <person name="Mamidi S."/>
            <person name="Sreedasyam A."/>
            <person name="Weng X."/>
            <person name="Barry K."/>
            <person name="Bonette J."/>
            <person name="Campitelli B."/>
            <person name="Daum C."/>
            <person name="Gordon S."/>
            <person name="Gould B."/>
            <person name="Lipzen A."/>
            <person name="Macqueen A."/>
            <person name="Palacio-Mejia J."/>
            <person name="Plott C."/>
            <person name="Shakirov E."/>
            <person name="Shu S."/>
            <person name="Yoshinaga Y."/>
            <person name="Zane M."/>
            <person name="Rokhsar D."/>
            <person name="Grimwood J."/>
            <person name="Schmutz J."/>
            <person name="Juenger T."/>
        </authorList>
    </citation>
    <scope>NUCLEOTIDE SEQUENCE [LARGE SCALE GENOMIC DNA]</scope>
    <source>
        <strain evidence="2">FIL2</strain>
    </source>
</reference>
<sequence length="206" mass="22335">MRARALPLRSPHRADGLRAAATKPRQLPRGPPLLRARLCRNDCATPPPRLGSSSTDLAARLGSGPSPRLALELRPAAGGEAIPSRLPLSSLMAAAAWTAEATSASPWRKLLPRRTRSSGAARTSRGGRVCAARRKRRSRAARSARCGHGERKRKARRKRRRRVPASKTSHQGRLEVEEDRWAPPIIEVGGGREQGTIVVSKIAEAL</sequence>
<feature type="compositionally biased region" description="Low complexity" evidence="1">
    <location>
        <begin position="117"/>
        <end position="130"/>
    </location>
</feature>
<name>A0A2S3HLG6_9POAL</name>
<evidence type="ECO:0000256" key="1">
    <source>
        <dbReference type="SAM" id="MobiDB-lite"/>
    </source>
</evidence>